<evidence type="ECO:0000313" key="2">
    <source>
        <dbReference type="EMBL" id="MEW9264182.1"/>
    </source>
</evidence>
<evidence type="ECO:0000313" key="3">
    <source>
        <dbReference type="Proteomes" id="UP001555826"/>
    </source>
</evidence>
<protein>
    <submittedName>
        <fullName evidence="2">MaoC family dehydratase N-terminal domain-containing protein</fullName>
    </submittedName>
</protein>
<keyword evidence="3" id="KW-1185">Reference proteome</keyword>
<dbReference type="InterPro" id="IPR039569">
    <property type="entry name" value="FAS1-like_DH_region"/>
</dbReference>
<dbReference type="SUPFAM" id="SSF54637">
    <property type="entry name" value="Thioesterase/thiol ester dehydrase-isomerase"/>
    <property type="match status" value="1"/>
</dbReference>
<dbReference type="InterPro" id="IPR016709">
    <property type="entry name" value="HadA-like"/>
</dbReference>
<evidence type="ECO:0000259" key="1">
    <source>
        <dbReference type="Pfam" id="PF13452"/>
    </source>
</evidence>
<accession>A0ABV3P3T7</accession>
<feature type="domain" description="FAS1-like dehydratase" evidence="1">
    <location>
        <begin position="9"/>
        <end position="136"/>
    </location>
</feature>
<name>A0ABV3P3T7_9ACTN</name>
<comment type="caution">
    <text evidence="2">The sequence shown here is derived from an EMBL/GenBank/DDBJ whole genome shotgun (WGS) entry which is preliminary data.</text>
</comment>
<organism evidence="2 3">
    <name type="scientific">Kineococcus endophyticus</name>
    <dbReference type="NCBI Taxonomy" id="1181883"/>
    <lineage>
        <taxon>Bacteria</taxon>
        <taxon>Bacillati</taxon>
        <taxon>Actinomycetota</taxon>
        <taxon>Actinomycetes</taxon>
        <taxon>Kineosporiales</taxon>
        <taxon>Kineosporiaceae</taxon>
        <taxon>Kineococcus</taxon>
    </lineage>
</organism>
<sequence>MTVTVDESFAGRVYPSTGTTLVTADTVRAFARAVRAAHPSHHDADAARAAGHADVVAPPTFAVTLAQAAEQQFVADPAAGIDFSRVVHGEEQFTHHRPIVAGDEVAAELHVDRVRVVRGNAMVTTRVELSRADGTALSTVVSMLVVRAPEPATPTEAPA</sequence>
<proteinExistence type="predicted"/>
<gene>
    <name evidence="2" type="ORF">AB1207_05455</name>
</gene>
<dbReference type="PIRSF" id="PIRSF018072">
    <property type="entry name" value="UCP018072"/>
    <property type="match status" value="1"/>
</dbReference>
<dbReference type="Gene3D" id="3.10.129.10">
    <property type="entry name" value="Hotdog Thioesterase"/>
    <property type="match status" value="1"/>
</dbReference>
<dbReference type="Proteomes" id="UP001555826">
    <property type="component" value="Unassembled WGS sequence"/>
</dbReference>
<dbReference type="EMBL" id="JBFNQN010000003">
    <property type="protein sequence ID" value="MEW9264182.1"/>
    <property type="molecule type" value="Genomic_DNA"/>
</dbReference>
<dbReference type="InterPro" id="IPR029069">
    <property type="entry name" value="HotDog_dom_sf"/>
</dbReference>
<dbReference type="Pfam" id="PF13452">
    <property type="entry name" value="FAS1_DH_region"/>
    <property type="match status" value="1"/>
</dbReference>
<dbReference type="RefSeq" id="WP_367636802.1">
    <property type="nucleotide sequence ID" value="NZ_JBFNQN010000003.1"/>
</dbReference>
<reference evidence="2 3" key="1">
    <citation type="submission" date="2024-07" db="EMBL/GenBank/DDBJ databases">
        <authorList>
            <person name="Thanompreechachai J."/>
            <person name="Duangmal K."/>
        </authorList>
    </citation>
    <scope>NUCLEOTIDE SEQUENCE [LARGE SCALE GENOMIC DNA]</scope>
    <source>
        <strain evidence="2 3">KCTC 19886</strain>
    </source>
</reference>